<evidence type="ECO:0000313" key="2">
    <source>
        <dbReference type="EMBL" id="KAL0190583.1"/>
    </source>
</evidence>
<gene>
    <name evidence="2" type="ORF">M9458_013281</name>
</gene>
<dbReference type="Gene3D" id="1.20.5.190">
    <property type="match status" value="1"/>
</dbReference>
<dbReference type="InterPro" id="IPR051724">
    <property type="entry name" value="Actin_motor_Myosin"/>
</dbReference>
<sequence length="89" mass="10774">KARDSIVTIQKNYRAHLYRRQFQRKRSAALVLQKHRRGQVARGVCRKLREEKRKKEEEERKKKEEEEKKTEGDHEKKNEEEKEGEKGTA</sequence>
<dbReference type="PROSITE" id="PS50096">
    <property type="entry name" value="IQ"/>
    <property type="match status" value="2"/>
</dbReference>
<dbReference type="AlphaFoldDB" id="A0ABD0QWG7"/>
<feature type="region of interest" description="Disordered" evidence="1">
    <location>
        <begin position="32"/>
        <end position="89"/>
    </location>
</feature>
<dbReference type="Pfam" id="PF00612">
    <property type="entry name" value="IQ"/>
    <property type="match status" value="1"/>
</dbReference>
<protein>
    <submittedName>
        <fullName evidence="2">Uncharacterized protein</fullName>
    </submittedName>
</protein>
<dbReference type="SMART" id="SM00015">
    <property type="entry name" value="IQ"/>
    <property type="match status" value="2"/>
</dbReference>
<organism evidence="2 3">
    <name type="scientific">Cirrhinus mrigala</name>
    <name type="common">Mrigala</name>
    <dbReference type="NCBI Taxonomy" id="683832"/>
    <lineage>
        <taxon>Eukaryota</taxon>
        <taxon>Metazoa</taxon>
        <taxon>Chordata</taxon>
        <taxon>Craniata</taxon>
        <taxon>Vertebrata</taxon>
        <taxon>Euteleostomi</taxon>
        <taxon>Actinopterygii</taxon>
        <taxon>Neopterygii</taxon>
        <taxon>Teleostei</taxon>
        <taxon>Ostariophysi</taxon>
        <taxon>Cypriniformes</taxon>
        <taxon>Cyprinidae</taxon>
        <taxon>Labeoninae</taxon>
        <taxon>Labeonini</taxon>
        <taxon>Cirrhinus</taxon>
    </lineage>
</organism>
<dbReference type="PANTHER" id="PTHR46049:SF9">
    <property type="entry name" value="MYOSIN X,-LIKE 1"/>
    <property type="match status" value="1"/>
</dbReference>
<evidence type="ECO:0000313" key="3">
    <source>
        <dbReference type="Proteomes" id="UP001529510"/>
    </source>
</evidence>
<accession>A0ABD0QWG7</accession>
<reference evidence="2 3" key="1">
    <citation type="submission" date="2024-05" db="EMBL/GenBank/DDBJ databases">
        <title>Genome sequencing and assembly of Indian major carp, Cirrhinus mrigala (Hamilton, 1822).</title>
        <authorList>
            <person name="Mohindra V."/>
            <person name="Chowdhury L.M."/>
            <person name="Lal K."/>
            <person name="Jena J.K."/>
        </authorList>
    </citation>
    <scope>NUCLEOTIDE SEQUENCE [LARGE SCALE GENOMIC DNA]</scope>
    <source>
        <strain evidence="2">CM1030</strain>
        <tissue evidence="2">Blood</tissue>
    </source>
</reference>
<dbReference type="InterPro" id="IPR027417">
    <property type="entry name" value="P-loop_NTPase"/>
</dbReference>
<proteinExistence type="predicted"/>
<dbReference type="Proteomes" id="UP001529510">
    <property type="component" value="Unassembled WGS sequence"/>
</dbReference>
<feature type="non-terminal residue" evidence="2">
    <location>
        <position position="1"/>
    </location>
</feature>
<dbReference type="InterPro" id="IPR000048">
    <property type="entry name" value="IQ_motif_EF-hand-BS"/>
</dbReference>
<comment type="caution">
    <text evidence="2">The sequence shown here is derived from an EMBL/GenBank/DDBJ whole genome shotgun (WGS) entry which is preliminary data.</text>
</comment>
<name>A0ABD0QWG7_CIRMR</name>
<dbReference type="EMBL" id="JAMKFB020000006">
    <property type="protein sequence ID" value="KAL0190583.1"/>
    <property type="molecule type" value="Genomic_DNA"/>
</dbReference>
<dbReference type="SUPFAM" id="SSF52540">
    <property type="entry name" value="P-loop containing nucleoside triphosphate hydrolases"/>
    <property type="match status" value="1"/>
</dbReference>
<evidence type="ECO:0000256" key="1">
    <source>
        <dbReference type="SAM" id="MobiDB-lite"/>
    </source>
</evidence>
<dbReference type="PANTHER" id="PTHR46049">
    <property type="entry name" value="AGAP003327-PA"/>
    <property type="match status" value="1"/>
</dbReference>
<feature type="compositionally biased region" description="Basic and acidic residues" evidence="1">
    <location>
        <begin position="47"/>
        <end position="89"/>
    </location>
</feature>
<keyword evidence="3" id="KW-1185">Reference proteome</keyword>
<feature type="non-terminal residue" evidence="2">
    <location>
        <position position="89"/>
    </location>
</feature>